<dbReference type="InterPro" id="IPR011547">
    <property type="entry name" value="SLC26A/SulP_dom"/>
</dbReference>
<evidence type="ECO:0000313" key="8">
    <source>
        <dbReference type="Proteomes" id="UP001580928"/>
    </source>
</evidence>
<evidence type="ECO:0000259" key="6">
    <source>
        <dbReference type="Pfam" id="PF00916"/>
    </source>
</evidence>
<evidence type="ECO:0000256" key="3">
    <source>
        <dbReference type="ARBA" id="ARBA00022989"/>
    </source>
</evidence>
<protein>
    <submittedName>
        <fullName evidence="7">SulP family inorganic anion transporter</fullName>
    </submittedName>
</protein>
<feature type="transmembrane region" description="Helical" evidence="5">
    <location>
        <begin position="46"/>
        <end position="63"/>
    </location>
</feature>
<feature type="transmembrane region" description="Helical" evidence="5">
    <location>
        <begin position="123"/>
        <end position="143"/>
    </location>
</feature>
<comment type="caution">
    <text evidence="7">The sequence shown here is derived from an EMBL/GenBank/DDBJ whole genome shotgun (WGS) entry which is preliminary data.</text>
</comment>
<dbReference type="Proteomes" id="UP001580928">
    <property type="component" value="Unassembled WGS sequence"/>
</dbReference>
<evidence type="ECO:0000256" key="1">
    <source>
        <dbReference type="ARBA" id="ARBA00004141"/>
    </source>
</evidence>
<name>A0ABV5CGH9_9SPHI</name>
<comment type="subcellular location">
    <subcellularLocation>
        <location evidence="1">Membrane</location>
        <topology evidence="1">Multi-pass membrane protein</topology>
    </subcellularLocation>
</comment>
<evidence type="ECO:0000256" key="2">
    <source>
        <dbReference type="ARBA" id="ARBA00022692"/>
    </source>
</evidence>
<proteinExistence type="predicted"/>
<feature type="transmembrane region" description="Helical" evidence="5">
    <location>
        <begin position="70"/>
        <end position="88"/>
    </location>
</feature>
<dbReference type="PANTHER" id="PTHR11814">
    <property type="entry name" value="SULFATE TRANSPORTER"/>
    <property type="match status" value="1"/>
</dbReference>
<feature type="transmembrane region" description="Helical" evidence="5">
    <location>
        <begin position="163"/>
        <end position="182"/>
    </location>
</feature>
<feature type="transmembrane region" description="Helical" evidence="5">
    <location>
        <begin position="189"/>
        <end position="207"/>
    </location>
</feature>
<organism evidence="7 8">
    <name type="scientific">Albibacterium profundi</name>
    <dbReference type="NCBI Taxonomy" id="3134906"/>
    <lineage>
        <taxon>Bacteria</taxon>
        <taxon>Pseudomonadati</taxon>
        <taxon>Bacteroidota</taxon>
        <taxon>Sphingobacteriia</taxon>
        <taxon>Sphingobacteriales</taxon>
        <taxon>Sphingobacteriaceae</taxon>
        <taxon>Albibacterium</taxon>
    </lineage>
</organism>
<keyword evidence="3 5" id="KW-1133">Transmembrane helix</keyword>
<keyword evidence="4 5" id="KW-0472">Membrane</keyword>
<evidence type="ECO:0000313" key="7">
    <source>
        <dbReference type="EMBL" id="MFB5946660.1"/>
    </source>
</evidence>
<feature type="transmembrane region" description="Helical" evidence="5">
    <location>
        <begin position="94"/>
        <end position="111"/>
    </location>
</feature>
<keyword evidence="2 5" id="KW-0812">Transmembrane</keyword>
<feature type="transmembrane region" description="Helical" evidence="5">
    <location>
        <begin position="330"/>
        <end position="359"/>
    </location>
</feature>
<feature type="transmembrane region" description="Helical" evidence="5">
    <location>
        <begin position="21"/>
        <end position="40"/>
    </location>
</feature>
<sequence>MKGTRVSAFFKLSKRDLKYDIPASIVVFLVALPLCLGIAMASGAPLFAGILTGIIGGLVIASFSGSQLSVSGPAAGLTVIVLGAIQSLGAYPTFLLAVVLAGVLQMILFFAKAGNIGNFFPSSVIMGMLAAIGITIIIQQIPYGFGLSQGMFSTGWEQMFSSISWGAVAICIASIVILVGMPKIKKLKAIPAPLVVVLLGLAAFQLFKGTPLEIQNSQLVQIPVVASVNDFLNLFIFPDFSQILNKDVWIVAFTIAIIASIETLLSIEAIDKIDPMKRTSNTNRELLAQGIGNMTSGLLGGLPLTSVIVRSSANVNAGGRSRQSAMFHGLWLLLALVLFPVVINMIPLACLAAILLVTGYKLANPALFVNTFKRGVDQFVPFIATVIAIILTDLLTGVGVGIVISLLYVLRNNMRNSFDYGGQEEEQAHKVVVTLSEEVSFLNKPAIRFSLQNIPRKVNEIVIDGRKSKFIDKDVILVIKEYEALYVNRGKIVQLLEVENKQNFKSIKKNKNVSK</sequence>
<evidence type="ECO:0000256" key="5">
    <source>
        <dbReference type="SAM" id="Phobius"/>
    </source>
</evidence>
<feature type="transmembrane region" description="Helical" evidence="5">
    <location>
        <begin position="248"/>
        <end position="267"/>
    </location>
</feature>
<keyword evidence="8" id="KW-1185">Reference proteome</keyword>
<evidence type="ECO:0000256" key="4">
    <source>
        <dbReference type="ARBA" id="ARBA00023136"/>
    </source>
</evidence>
<feature type="transmembrane region" description="Helical" evidence="5">
    <location>
        <begin position="379"/>
        <end position="410"/>
    </location>
</feature>
<dbReference type="InterPro" id="IPR001902">
    <property type="entry name" value="SLC26A/SulP_fam"/>
</dbReference>
<reference evidence="7 8" key="1">
    <citation type="submission" date="2024-04" db="EMBL/GenBank/DDBJ databases">
        <title>Albibacterium profundi sp. nov., isolated from sediment of the Challenger Deep of Mariana Trench.</title>
        <authorList>
            <person name="Wang Y."/>
        </authorList>
    </citation>
    <scope>NUCLEOTIDE SEQUENCE [LARGE SCALE GENOMIC DNA]</scope>
    <source>
        <strain evidence="7 8">RHL897</strain>
    </source>
</reference>
<feature type="domain" description="SLC26A/SulP transporter" evidence="6">
    <location>
        <begin position="17"/>
        <end position="372"/>
    </location>
</feature>
<gene>
    <name evidence="7" type="ORF">WKR92_12570</name>
</gene>
<accession>A0ABV5CGH9</accession>
<dbReference type="RefSeq" id="WP_375558188.1">
    <property type="nucleotide sequence ID" value="NZ_JBBVGT010000003.1"/>
</dbReference>
<dbReference type="Pfam" id="PF00916">
    <property type="entry name" value="Sulfate_transp"/>
    <property type="match status" value="1"/>
</dbReference>
<dbReference type="EMBL" id="JBBVGT010000003">
    <property type="protein sequence ID" value="MFB5946660.1"/>
    <property type="molecule type" value="Genomic_DNA"/>
</dbReference>